<dbReference type="AlphaFoldDB" id="A0A3S5CTN2"/>
<reference evidence="2" key="1">
    <citation type="submission" date="2018-11" db="EMBL/GenBank/DDBJ databases">
        <authorList>
            <consortium name="Pathogen Informatics"/>
        </authorList>
    </citation>
    <scope>NUCLEOTIDE SEQUENCE</scope>
</reference>
<keyword evidence="3" id="KW-1185">Reference proteome</keyword>
<proteinExistence type="predicted"/>
<feature type="compositionally biased region" description="Polar residues" evidence="1">
    <location>
        <begin position="89"/>
        <end position="100"/>
    </location>
</feature>
<sequence length="125" mass="14035">MNRALPLPGHTRSVPAPDHPAQGLCLSDLPNCLFLSRPGFPPACSEAVDSFWRKSESRLDRCLILYLSPVPLYPFWPAYSPIGHVAEQPTHQPTTKSGSWGQKRDDASLRACRQTTKQQTWQPRI</sequence>
<organism evidence="2 3">
    <name type="scientific">Protopolystoma xenopodis</name>
    <dbReference type="NCBI Taxonomy" id="117903"/>
    <lineage>
        <taxon>Eukaryota</taxon>
        <taxon>Metazoa</taxon>
        <taxon>Spiralia</taxon>
        <taxon>Lophotrochozoa</taxon>
        <taxon>Platyhelminthes</taxon>
        <taxon>Monogenea</taxon>
        <taxon>Polyopisthocotylea</taxon>
        <taxon>Polystomatidea</taxon>
        <taxon>Polystomatidae</taxon>
        <taxon>Protopolystoma</taxon>
    </lineage>
</organism>
<comment type="caution">
    <text evidence="2">The sequence shown here is derived from an EMBL/GenBank/DDBJ whole genome shotgun (WGS) entry which is preliminary data.</text>
</comment>
<name>A0A3S5CTN2_9PLAT</name>
<evidence type="ECO:0000256" key="1">
    <source>
        <dbReference type="SAM" id="MobiDB-lite"/>
    </source>
</evidence>
<protein>
    <submittedName>
        <fullName evidence="2">Uncharacterized protein</fullName>
    </submittedName>
</protein>
<accession>A0A3S5CTN2</accession>
<dbReference type="Proteomes" id="UP000784294">
    <property type="component" value="Unassembled WGS sequence"/>
</dbReference>
<feature type="region of interest" description="Disordered" evidence="1">
    <location>
        <begin position="84"/>
        <end position="125"/>
    </location>
</feature>
<evidence type="ECO:0000313" key="2">
    <source>
        <dbReference type="EMBL" id="VEL35969.1"/>
    </source>
</evidence>
<dbReference type="EMBL" id="CAAALY010251114">
    <property type="protein sequence ID" value="VEL35969.1"/>
    <property type="molecule type" value="Genomic_DNA"/>
</dbReference>
<gene>
    <name evidence="2" type="ORF">PXEA_LOCUS29409</name>
</gene>
<feature type="compositionally biased region" description="Polar residues" evidence="1">
    <location>
        <begin position="113"/>
        <end position="125"/>
    </location>
</feature>
<evidence type="ECO:0000313" key="3">
    <source>
        <dbReference type="Proteomes" id="UP000784294"/>
    </source>
</evidence>